<dbReference type="RefSeq" id="WP_119530470.1">
    <property type="nucleotide sequence ID" value="NZ_JBHSSP010000002.1"/>
</dbReference>
<protein>
    <submittedName>
        <fullName evidence="2">Uncharacterized protein</fullName>
    </submittedName>
</protein>
<gene>
    <name evidence="2" type="ORF">CKF58_02350</name>
</gene>
<sequence>MRLFSKFTTCVSFMTAALGASVALPISAAYAAPTGPEIESQFATLYNANKEMFDKYLFNAKGADNWINKQIAEGETLKYFYDVGPLLLMPMANPILSDLMVKMADYGPVLYSENLNKFVIGMYLCTGMAVLKYTPKDANIEQMCTSLATSLNFTLTDQGDYFGGMLIHGLNKYRFLAKTKLQSEVEEALKGLDSAYVYNKEPKADFNKFVNIVFLPLEKAFGGVRMTREQIEQLLHMRYPNIKLSYSEKF</sequence>
<comment type="caution">
    <text evidence="2">The sequence shown here is derived from an EMBL/GenBank/DDBJ whole genome shotgun (WGS) entry which is preliminary data.</text>
</comment>
<dbReference type="EMBL" id="NRJG01000035">
    <property type="protein sequence ID" value="RIY39301.1"/>
    <property type="molecule type" value="Genomic_DNA"/>
</dbReference>
<feature type="chain" id="PRO_5017426934" evidence="1">
    <location>
        <begin position="32"/>
        <end position="250"/>
    </location>
</feature>
<reference evidence="2 3" key="1">
    <citation type="submission" date="2017-08" db="EMBL/GenBank/DDBJ databases">
        <title>Reclassification of Bisgaard taxon 37 and 44.</title>
        <authorList>
            <person name="Christensen H."/>
        </authorList>
    </citation>
    <scope>NUCLEOTIDE SEQUENCE [LARGE SCALE GENOMIC DNA]</scope>
    <source>
        <strain evidence="2 3">111</strain>
    </source>
</reference>
<organism evidence="2 3">
    <name type="scientific">Psittacicella hinzii</name>
    <dbReference type="NCBI Taxonomy" id="2028575"/>
    <lineage>
        <taxon>Bacteria</taxon>
        <taxon>Pseudomonadati</taxon>
        <taxon>Pseudomonadota</taxon>
        <taxon>Gammaproteobacteria</taxon>
        <taxon>Pasteurellales</taxon>
        <taxon>Psittacicellaceae</taxon>
        <taxon>Psittacicella</taxon>
    </lineage>
</organism>
<evidence type="ECO:0000313" key="3">
    <source>
        <dbReference type="Proteomes" id="UP000265916"/>
    </source>
</evidence>
<keyword evidence="3" id="KW-1185">Reference proteome</keyword>
<proteinExistence type="predicted"/>
<feature type="signal peptide" evidence="1">
    <location>
        <begin position="1"/>
        <end position="31"/>
    </location>
</feature>
<keyword evidence="1" id="KW-0732">Signal</keyword>
<accession>A0A3A1YP24</accession>
<evidence type="ECO:0000313" key="2">
    <source>
        <dbReference type="EMBL" id="RIY39301.1"/>
    </source>
</evidence>
<dbReference type="AlphaFoldDB" id="A0A3A1YP24"/>
<evidence type="ECO:0000256" key="1">
    <source>
        <dbReference type="SAM" id="SignalP"/>
    </source>
</evidence>
<name>A0A3A1YP24_9GAMM</name>
<dbReference type="Proteomes" id="UP000265916">
    <property type="component" value="Unassembled WGS sequence"/>
</dbReference>